<keyword evidence="4" id="KW-0808">Transferase</keyword>
<dbReference type="PANTHER" id="PTHR44936">
    <property type="entry name" value="SENSOR PROTEIN CREC"/>
    <property type="match status" value="1"/>
</dbReference>
<reference evidence="9 10" key="1">
    <citation type="submission" date="2020-11" db="EMBL/GenBank/DDBJ databases">
        <title>Pseudonocardia abyssalis sp. nov. and Pseudonocardia oceani sp. nov., description and phylogenomic analysis of two novel actinomycetes isolated from the deep Southern Ocean.</title>
        <authorList>
            <person name="Parra J."/>
        </authorList>
    </citation>
    <scope>NUCLEOTIDE SEQUENCE [LARGE SCALE GENOMIC DNA]</scope>
    <source>
        <strain evidence="9 10">KRD-168</strain>
    </source>
</reference>
<dbReference type="EC" id="2.7.13.3" evidence="2"/>
<sequence length="450" mass="45651">MEIVLQVVLVGLAVAVVGHLQGREMPERGLGTLTFAAGVAATILMGVAAWLSASRRARRVAAAVGVYTAGALWLQAVRAEGGVWAIVGSVSVLAVAGLLVLAARPSWRMGRGRGVSVVAVAGTVPMAVVALLAPAYTPSPDLVRWTDLAGWAVVGAAGLLLVGRGLAAGHPLLRRTGLAFAALGSAHALGTLTGRPLLAGALELGAVAMLLVAATTLMVAAIGAIGRQQELSRSRLAEVEAVMASVAERDHELRNVVAGLNGAASVLRDDELGRSDDGRKLLLAATAELARLQQMLDGAVLEQGPAEARVTTILEDLAVVHRAAGLDVDVDVVGEPEAAINPAVLAQVITNLLINCRRHAPGASVTLRAGVQAGKVRIEVADDGPGLCAPPEVVLQRGVRGPASSGGGLGLSITAELVERHRGTFSLVSGAGCTAVLELPAAACRTPVLA</sequence>
<dbReference type="RefSeq" id="WP_218604297.1">
    <property type="nucleotide sequence ID" value="NZ_JADQDJ010000207.1"/>
</dbReference>
<accession>A0ABS6V1D6</accession>
<feature type="transmembrane region" description="Helical" evidence="7">
    <location>
        <begin position="148"/>
        <end position="166"/>
    </location>
</feature>
<organism evidence="9 10">
    <name type="scientific">Pseudonocardia abyssalis</name>
    <dbReference type="NCBI Taxonomy" id="2792008"/>
    <lineage>
        <taxon>Bacteria</taxon>
        <taxon>Bacillati</taxon>
        <taxon>Actinomycetota</taxon>
        <taxon>Actinomycetes</taxon>
        <taxon>Pseudonocardiales</taxon>
        <taxon>Pseudonocardiaceae</taxon>
        <taxon>Pseudonocardia</taxon>
    </lineage>
</organism>
<name>A0ABS6V1D6_9PSEU</name>
<keyword evidence="10" id="KW-1185">Reference proteome</keyword>
<dbReference type="InterPro" id="IPR003594">
    <property type="entry name" value="HATPase_dom"/>
</dbReference>
<keyword evidence="7" id="KW-1133">Transmembrane helix</keyword>
<keyword evidence="5 9" id="KW-0418">Kinase</keyword>
<comment type="catalytic activity">
    <reaction evidence="1">
        <text>ATP + protein L-histidine = ADP + protein N-phospho-L-histidine.</text>
        <dbReference type="EC" id="2.7.13.3"/>
    </reaction>
</comment>
<feature type="transmembrane region" description="Helical" evidence="7">
    <location>
        <begin position="204"/>
        <end position="225"/>
    </location>
</feature>
<dbReference type="InterPro" id="IPR050980">
    <property type="entry name" value="2C_sensor_his_kinase"/>
</dbReference>
<evidence type="ECO:0000313" key="10">
    <source>
        <dbReference type="Proteomes" id="UP000694287"/>
    </source>
</evidence>
<feature type="domain" description="Histidine kinase" evidence="8">
    <location>
        <begin position="248"/>
        <end position="443"/>
    </location>
</feature>
<dbReference type="SMART" id="SM00387">
    <property type="entry name" value="HATPase_c"/>
    <property type="match status" value="1"/>
</dbReference>
<evidence type="ECO:0000256" key="6">
    <source>
        <dbReference type="ARBA" id="ARBA00023012"/>
    </source>
</evidence>
<evidence type="ECO:0000256" key="4">
    <source>
        <dbReference type="ARBA" id="ARBA00022679"/>
    </source>
</evidence>
<evidence type="ECO:0000256" key="5">
    <source>
        <dbReference type="ARBA" id="ARBA00022777"/>
    </source>
</evidence>
<feature type="transmembrane region" description="Helical" evidence="7">
    <location>
        <begin position="32"/>
        <end position="53"/>
    </location>
</feature>
<dbReference type="Pfam" id="PF02518">
    <property type="entry name" value="HATPase_c"/>
    <property type="match status" value="1"/>
</dbReference>
<keyword evidence="7" id="KW-0812">Transmembrane</keyword>
<proteinExistence type="predicted"/>
<feature type="transmembrane region" description="Helical" evidence="7">
    <location>
        <begin position="178"/>
        <end position="198"/>
    </location>
</feature>
<evidence type="ECO:0000259" key="8">
    <source>
        <dbReference type="PROSITE" id="PS50109"/>
    </source>
</evidence>
<dbReference type="EMBL" id="JADQDK010000001">
    <property type="protein sequence ID" value="MBW0137923.1"/>
    <property type="molecule type" value="Genomic_DNA"/>
</dbReference>
<dbReference type="InterPro" id="IPR005467">
    <property type="entry name" value="His_kinase_dom"/>
</dbReference>
<protein>
    <recommendedName>
        <fullName evidence="2">histidine kinase</fullName>
        <ecNumber evidence="2">2.7.13.3</ecNumber>
    </recommendedName>
</protein>
<feature type="transmembrane region" description="Helical" evidence="7">
    <location>
        <begin position="115"/>
        <end position="136"/>
    </location>
</feature>
<keyword evidence="3" id="KW-0597">Phosphoprotein</keyword>
<evidence type="ECO:0000256" key="3">
    <source>
        <dbReference type="ARBA" id="ARBA00022553"/>
    </source>
</evidence>
<dbReference type="PANTHER" id="PTHR44936:SF9">
    <property type="entry name" value="SENSOR PROTEIN CREC"/>
    <property type="match status" value="1"/>
</dbReference>
<keyword evidence="6" id="KW-0902">Two-component regulatory system</keyword>
<evidence type="ECO:0000256" key="2">
    <source>
        <dbReference type="ARBA" id="ARBA00012438"/>
    </source>
</evidence>
<evidence type="ECO:0000256" key="1">
    <source>
        <dbReference type="ARBA" id="ARBA00000085"/>
    </source>
</evidence>
<keyword evidence="7" id="KW-0472">Membrane</keyword>
<gene>
    <name evidence="9" type="ORF">I4I81_27190</name>
</gene>
<dbReference type="PROSITE" id="PS50109">
    <property type="entry name" value="HIS_KIN"/>
    <property type="match status" value="1"/>
</dbReference>
<evidence type="ECO:0000256" key="7">
    <source>
        <dbReference type="SAM" id="Phobius"/>
    </source>
</evidence>
<feature type="transmembrane region" description="Helical" evidence="7">
    <location>
        <begin position="60"/>
        <end position="77"/>
    </location>
</feature>
<feature type="transmembrane region" description="Helical" evidence="7">
    <location>
        <begin position="83"/>
        <end position="103"/>
    </location>
</feature>
<evidence type="ECO:0000313" key="9">
    <source>
        <dbReference type="EMBL" id="MBW0137923.1"/>
    </source>
</evidence>
<dbReference type="Proteomes" id="UP000694287">
    <property type="component" value="Unassembled WGS sequence"/>
</dbReference>
<comment type="caution">
    <text evidence="9">The sequence shown here is derived from an EMBL/GenBank/DDBJ whole genome shotgun (WGS) entry which is preliminary data.</text>
</comment>
<dbReference type="GO" id="GO:0016301">
    <property type="term" value="F:kinase activity"/>
    <property type="evidence" value="ECO:0007669"/>
    <property type="project" value="UniProtKB-KW"/>
</dbReference>